<feature type="region of interest" description="Disordered" evidence="1">
    <location>
        <begin position="72"/>
        <end position="100"/>
    </location>
</feature>
<dbReference type="RefSeq" id="WP_232559873.1">
    <property type="nucleotide sequence ID" value="NZ_JALPRF010000001.1"/>
</dbReference>
<reference evidence="3 4" key="1">
    <citation type="submission" date="2022-04" db="EMBL/GenBank/DDBJ databases">
        <title>Spirosoma sp. strain RP8 genome sequencing and assembly.</title>
        <authorList>
            <person name="Jung Y."/>
        </authorList>
    </citation>
    <scope>NUCLEOTIDE SEQUENCE [LARGE SCALE GENOMIC DNA]</scope>
    <source>
        <strain evidence="3 4">RP8</strain>
    </source>
</reference>
<feature type="compositionally biased region" description="Basic and acidic residues" evidence="1">
    <location>
        <begin position="34"/>
        <end position="43"/>
    </location>
</feature>
<dbReference type="Proteomes" id="UP001202180">
    <property type="component" value="Unassembled WGS sequence"/>
</dbReference>
<feature type="signal peptide" evidence="2">
    <location>
        <begin position="1"/>
        <end position="21"/>
    </location>
</feature>
<feature type="chain" id="PRO_5046034292" description="DUF4890 domain-containing protein" evidence="2">
    <location>
        <begin position="22"/>
        <end position="100"/>
    </location>
</feature>
<accession>A0ABT0HGN3</accession>
<sequence>MNTNRLLMAVVALFLSVGAFAQSQPETPGARPRLTTEQREAKKAEMKAKLAQMTPAERKAFRQAHREQMQARLNAMTPEQRAKVLERRRQHKAHKDREGK</sequence>
<keyword evidence="2" id="KW-0732">Signal</keyword>
<keyword evidence="4" id="KW-1185">Reference proteome</keyword>
<proteinExistence type="predicted"/>
<comment type="caution">
    <text evidence="3">The sequence shown here is derived from an EMBL/GenBank/DDBJ whole genome shotgun (WGS) entry which is preliminary data.</text>
</comment>
<evidence type="ECO:0000313" key="3">
    <source>
        <dbReference type="EMBL" id="MCK8491316.1"/>
    </source>
</evidence>
<dbReference type="EMBL" id="JALPRF010000001">
    <property type="protein sequence ID" value="MCK8491316.1"/>
    <property type="molecule type" value="Genomic_DNA"/>
</dbReference>
<evidence type="ECO:0000256" key="1">
    <source>
        <dbReference type="SAM" id="MobiDB-lite"/>
    </source>
</evidence>
<gene>
    <name evidence="3" type="ORF">M0L20_05595</name>
</gene>
<evidence type="ECO:0000313" key="4">
    <source>
        <dbReference type="Proteomes" id="UP001202180"/>
    </source>
</evidence>
<protein>
    <recommendedName>
        <fullName evidence="5">DUF4890 domain-containing protein</fullName>
    </recommendedName>
</protein>
<evidence type="ECO:0000256" key="2">
    <source>
        <dbReference type="SAM" id="SignalP"/>
    </source>
</evidence>
<evidence type="ECO:0008006" key="5">
    <source>
        <dbReference type="Google" id="ProtNLM"/>
    </source>
</evidence>
<name>A0ABT0HGN3_9BACT</name>
<organism evidence="3 4">
    <name type="scientific">Spirosoma liriopis</name>
    <dbReference type="NCBI Taxonomy" id="2937440"/>
    <lineage>
        <taxon>Bacteria</taxon>
        <taxon>Pseudomonadati</taxon>
        <taxon>Bacteroidota</taxon>
        <taxon>Cytophagia</taxon>
        <taxon>Cytophagales</taxon>
        <taxon>Cytophagaceae</taxon>
        <taxon>Spirosoma</taxon>
    </lineage>
</organism>
<feature type="region of interest" description="Disordered" evidence="1">
    <location>
        <begin position="23"/>
        <end position="43"/>
    </location>
</feature>